<evidence type="ECO:0000313" key="5">
    <source>
        <dbReference type="EMBL" id="QQN58499.1"/>
    </source>
</evidence>
<keyword evidence="3" id="KW-0804">Transcription</keyword>
<accession>A0A7T7UYP1</accession>
<dbReference type="GO" id="GO:0043565">
    <property type="term" value="F:sequence-specific DNA binding"/>
    <property type="evidence" value="ECO:0007669"/>
    <property type="project" value="InterPro"/>
</dbReference>
<reference evidence="5 6" key="1">
    <citation type="submission" date="2020-12" db="EMBL/GenBank/DDBJ databases">
        <title>FDA dAtabase for Regulatory Grade micrObial Sequences (FDA-ARGOS): Supporting development and validation of Infectious Disease Dx tests.</title>
        <authorList>
            <person name="Kerrigan L."/>
            <person name="Long C."/>
            <person name="Tallon L."/>
            <person name="Sadzewicz L."/>
            <person name="Zhao X."/>
            <person name="Boylan J."/>
            <person name="Ott S."/>
            <person name="Bowen H."/>
            <person name="Vavikolanu K."/>
            <person name="Mehta A."/>
            <person name="Aluvathingal J."/>
            <person name="Nadendla S."/>
            <person name="Yan Y."/>
            <person name="Sichtig H."/>
        </authorList>
    </citation>
    <scope>NUCLEOTIDE SEQUENCE [LARGE SCALE GENOMIC DNA]</scope>
    <source>
        <strain evidence="5 6">FDAARGOS_1031</strain>
    </source>
</reference>
<organism evidence="5 6">
    <name type="scientific">Elizabethkingia bruuniana</name>
    <dbReference type="NCBI Taxonomy" id="1756149"/>
    <lineage>
        <taxon>Bacteria</taxon>
        <taxon>Pseudomonadati</taxon>
        <taxon>Bacteroidota</taxon>
        <taxon>Flavobacteriia</taxon>
        <taxon>Flavobacteriales</taxon>
        <taxon>Weeksellaceae</taxon>
        <taxon>Elizabethkingia</taxon>
    </lineage>
</organism>
<dbReference type="PANTHER" id="PTHR43280:SF32">
    <property type="entry name" value="TRANSCRIPTIONAL REGULATORY PROTEIN"/>
    <property type="match status" value="1"/>
</dbReference>
<dbReference type="Pfam" id="PF12833">
    <property type="entry name" value="HTH_18"/>
    <property type="match status" value="1"/>
</dbReference>
<protein>
    <submittedName>
        <fullName evidence="5">Helix-turn-helix transcriptional regulator</fullName>
    </submittedName>
</protein>
<dbReference type="InterPro" id="IPR037923">
    <property type="entry name" value="HTH-like"/>
</dbReference>
<keyword evidence="1" id="KW-0805">Transcription regulation</keyword>
<dbReference type="RefSeq" id="WP_172953179.1">
    <property type="nucleotide sequence ID" value="NZ_CBCSDR010000001.1"/>
</dbReference>
<dbReference type="AlphaFoldDB" id="A0A7T7UYP1"/>
<evidence type="ECO:0000313" key="6">
    <source>
        <dbReference type="Proteomes" id="UP000595426"/>
    </source>
</evidence>
<dbReference type="SUPFAM" id="SSF46689">
    <property type="entry name" value="Homeodomain-like"/>
    <property type="match status" value="1"/>
</dbReference>
<gene>
    <name evidence="5" type="ORF">I6H88_19055</name>
</gene>
<evidence type="ECO:0000256" key="2">
    <source>
        <dbReference type="ARBA" id="ARBA00023125"/>
    </source>
</evidence>
<dbReference type="InterPro" id="IPR018060">
    <property type="entry name" value="HTH_AraC"/>
</dbReference>
<evidence type="ECO:0000256" key="1">
    <source>
        <dbReference type="ARBA" id="ARBA00023015"/>
    </source>
</evidence>
<dbReference type="GO" id="GO:0003700">
    <property type="term" value="F:DNA-binding transcription factor activity"/>
    <property type="evidence" value="ECO:0007669"/>
    <property type="project" value="InterPro"/>
</dbReference>
<dbReference type="PANTHER" id="PTHR43280">
    <property type="entry name" value="ARAC-FAMILY TRANSCRIPTIONAL REGULATOR"/>
    <property type="match status" value="1"/>
</dbReference>
<dbReference type="EMBL" id="CP067018">
    <property type="protein sequence ID" value="QQN58499.1"/>
    <property type="molecule type" value="Genomic_DNA"/>
</dbReference>
<keyword evidence="2" id="KW-0238">DNA-binding</keyword>
<evidence type="ECO:0000256" key="3">
    <source>
        <dbReference type="ARBA" id="ARBA00023163"/>
    </source>
</evidence>
<dbReference type="Proteomes" id="UP000595426">
    <property type="component" value="Chromosome"/>
</dbReference>
<keyword evidence="6" id="KW-1185">Reference proteome</keyword>
<feature type="domain" description="HTH araC/xylS-type" evidence="4">
    <location>
        <begin position="170"/>
        <end position="268"/>
    </location>
</feature>
<dbReference type="Gene3D" id="1.10.10.60">
    <property type="entry name" value="Homeodomain-like"/>
    <property type="match status" value="1"/>
</dbReference>
<dbReference type="GeneID" id="93132908"/>
<dbReference type="SMART" id="SM00342">
    <property type="entry name" value="HTH_ARAC"/>
    <property type="match status" value="1"/>
</dbReference>
<evidence type="ECO:0000259" key="4">
    <source>
        <dbReference type="PROSITE" id="PS01124"/>
    </source>
</evidence>
<dbReference type="InterPro" id="IPR009057">
    <property type="entry name" value="Homeodomain-like_sf"/>
</dbReference>
<sequence>MDCEIKYSEENDNLRTASPVKNNYYTILICCKGFAHVQIGYHEFELNPGAIAILEPDLIFSIQNLSADLKVQQIFFKKNFLQKMFFKEDIINELLSLNPKYPPVYDLNDHSESVATKFTQIKNELESKHAYHQDMVRLILTEILYEYNRACEYCLLGFEKNMNRNYQLTYEFKKLVDEHFTQWNSVSAYASHIGISAKHLSEVIKEETGNTALQIIHERLLLESQYLLKHTTLSIKECAYILGFDTASYFSRFFKNHMMCSPADYRHSP</sequence>
<name>A0A7T7UYP1_9FLAO</name>
<proteinExistence type="predicted"/>
<dbReference type="SUPFAM" id="SSF51215">
    <property type="entry name" value="Regulatory protein AraC"/>
    <property type="match status" value="1"/>
</dbReference>
<dbReference type="PROSITE" id="PS01124">
    <property type="entry name" value="HTH_ARAC_FAMILY_2"/>
    <property type="match status" value="1"/>
</dbReference>